<dbReference type="Gene3D" id="3.40.109.10">
    <property type="entry name" value="NADH Oxidase"/>
    <property type="match status" value="1"/>
</dbReference>
<dbReference type="SUPFAM" id="SSF55469">
    <property type="entry name" value="FMN-dependent nitroreductase-like"/>
    <property type="match status" value="1"/>
</dbReference>
<protein>
    <submittedName>
        <fullName evidence="2">YcaO-like family protein</fullName>
    </submittedName>
</protein>
<dbReference type="NCBIfam" id="TIGR03605">
    <property type="entry name" value="antibiot_sagB"/>
    <property type="match status" value="1"/>
</dbReference>
<gene>
    <name evidence="2" type="ORF">VSR73_09215</name>
</gene>
<sequence>MLSPHARVAGDSLCMSVAGSEIRIDAPRPLLRMLTEHADGTRRTDDWLDQIARHWARADLEPFVASLVEQGFLVDSCDLPAALWRFASNPRRFGAQPDDTQIARLVTAAALRTLVTEVPAPPAHTALATDAYADATHASSLRIAPEATWLTRALSTRTSKRRFGARPVAPEKIAALLWAGYGASARHAEDAAEQPPVRTVPSAGALYPLDLYLVNLRPLEGLAAGAYWARFAPDHSVQLDALDASAHEAARAFGDPALVHQAQGLVVIAGDFALSAAKYGPRALSYVALEAGHAAQNVLLQAQALELAAVELGGFIESELARIAGLTAASTPLITIAFGVQDDHSPAVPAKGCVFEWLDLNTPDYTLPFAIGQARADGAEWSWGRDRNPSRAWLKAIMEAHERKACIRPGDLIDARRGDWADALDPTELASYAPHQYRRPDFPFAPFDPQERYDWVTGIDVATGEPVGVPADCVYYSPALRPGRTKLTAVTSSGVAAHDEHHRALENALLELLERDAFMRAWLGGRPPAAITPASMPAEFRARLAALNDAGVEVWIRALDTAPFAGVFVAAQSVQHHFTRVASDVAVDAHTALDRALMELEAAVAASLAFAGPAPLAPRAVASSQDHARLYAQPRYFRRADWFIAATGASIDFRVLEQHHIAADAVCDTLTALGHRIVAVDLSQPDEAGPHVVRALMPGRVPLSFGYGLEPEGMADTSGQRRRQALFPHPFI</sequence>
<evidence type="ECO:0000313" key="3">
    <source>
        <dbReference type="Proteomes" id="UP001489897"/>
    </source>
</evidence>
<dbReference type="Gene3D" id="3.30.40.250">
    <property type="match status" value="1"/>
</dbReference>
<evidence type="ECO:0000259" key="1">
    <source>
        <dbReference type="PROSITE" id="PS51664"/>
    </source>
</evidence>
<dbReference type="Gene3D" id="3.30.160.660">
    <property type="match status" value="1"/>
</dbReference>
<proteinExistence type="predicted"/>
<dbReference type="PANTHER" id="PTHR37809">
    <property type="entry name" value="RIBOSOMAL PROTEIN S12 METHYLTHIOTRANSFERASE ACCESSORY FACTOR YCAO"/>
    <property type="match status" value="1"/>
</dbReference>
<evidence type="ECO:0000313" key="2">
    <source>
        <dbReference type="EMBL" id="MEM5421236.1"/>
    </source>
</evidence>
<comment type="caution">
    <text evidence="2">The sequence shown here is derived from an EMBL/GenBank/DDBJ whole genome shotgun (WGS) entry which is preliminary data.</text>
</comment>
<accession>A0ABU9RP01</accession>
<dbReference type="PANTHER" id="PTHR37809:SF1">
    <property type="entry name" value="RIBOSOMAL PROTEIN S12 METHYLTHIOTRANSFERASE ACCESSORY FACTOR YCAO"/>
    <property type="match status" value="1"/>
</dbReference>
<dbReference type="Pfam" id="PF00881">
    <property type="entry name" value="Nitroreductase"/>
    <property type="match status" value="1"/>
</dbReference>
<dbReference type="CDD" id="cd02142">
    <property type="entry name" value="McbC_SagB-like_oxidoreductase"/>
    <property type="match status" value="1"/>
</dbReference>
<reference evidence="2 3" key="1">
    <citation type="submission" date="2024-01" db="EMBL/GenBank/DDBJ databases">
        <title>The diversity of rhizobia nodulating Mimosa spp. in eleven states of Brazil covering several biomes is determined by host plant, location, and edaphic factors.</title>
        <authorList>
            <person name="Rouws L."/>
            <person name="Barauna A."/>
            <person name="Beukes C."/>
            <person name="De Faria S.M."/>
            <person name="Gross E."/>
            <person name="Dos Reis Junior F.B."/>
            <person name="Simon M."/>
            <person name="Maluk M."/>
            <person name="Odee D.W."/>
            <person name="Kenicer G."/>
            <person name="Young J.P.W."/>
            <person name="Reis V.M."/>
            <person name="Zilli J."/>
            <person name="James E.K."/>
        </authorList>
    </citation>
    <scope>NUCLEOTIDE SEQUENCE [LARGE SCALE GENOMIC DNA]</scope>
    <source>
        <strain evidence="2 3">JPY167</strain>
    </source>
</reference>
<dbReference type="Proteomes" id="UP001489897">
    <property type="component" value="Unassembled WGS sequence"/>
</dbReference>
<dbReference type="Pfam" id="PF02624">
    <property type="entry name" value="YcaO"/>
    <property type="match status" value="1"/>
</dbReference>
<dbReference type="InterPro" id="IPR029479">
    <property type="entry name" value="Nitroreductase"/>
</dbReference>
<dbReference type="Gene3D" id="3.30.1330.230">
    <property type="match status" value="1"/>
</dbReference>
<dbReference type="PROSITE" id="PS51664">
    <property type="entry name" value="YCAO"/>
    <property type="match status" value="1"/>
</dbReference>
<dbReference type="InterPro" id="IPR003776">
    <property type="entry name" value="YcaO-like_dom"/>
</dbReference>
<feature type="domain" description="YcaO" evidence="1">
    <location>
        <begin position="384"/>
        <end position="732"/>
    </location>
</feature>
<dbReference type="EMBL" id="JAYMRV010000002">
    <property type="protein sequence ID" value="MEM5421236.1"/>
    <property type="molecule type" value="Genomic_DNA"/>
</dbReference>
<keyword evidence="3" id="KW-1185">Reference proteome</keyword>
<dbReference type="InterPro" id="IPR020051">
    <property type="entry name" value="SagB-type_dehydrogenase"/>
</dbReference>
<dbReference type="RefSeq" id="WP_342946556.1">
    <property type="nucleotide sequence ID" value="NZ_JAYMRV010000002.1"/>
</dbReference>
<name>A0ABU9RP01_9BURK</name>
<dbReference type="InterPro" id="IPR000415">
    <property type="entry name" value="Nitroreductase-like"/>
</dbReference>
<organism evidence="2 3">
    <name type="scientific">Paraburkholderia ferrariae</name>
    <dbReference type="NCBI Taxonomy" id="386056"/>
    <lineage>
        <taxon>Bacteria</taxon>
        <taxon>Pseudomonadati</taxon>
        <taxon>Pseudomonadota</taxon>
        <taxon>Betaproteobacteria</taxon>
        <taxon>Burkholderiales</taxon>
        <taxon>Burkholderiaceae</taxon>
        <taxon>Paraburkholderia</taxon>
    </lineage>
</organism>